<evidence type="ECO:0000256" key="1">
    <source>
        <dbReference type="SAM" id="MobiDB-lite"/>
    </source>
</evidence>
<gene>
    <name evidence="2" type="ORF">JCGZ_18191</name>
</gene>
<proteinExistence type="predicted"/>
<feature type="compositionally biased region" description="Polar residues" evidence="1">
    <location>
        <begin position="70"/>
        <end position="84"/>
    </location>
</feature>
<dbReference type="EMBL" id="KK914702">
    <property type="protein sequence ID" value="KDP30158.1"/>
    <property type="molecule type" value="Genomic_DNA"/>
</dbReference>
<accession>A0A067K545</accession>
<organism evidence="2 3">
    <name type="scientific">Jatropha curcas</name>
    <name type="common">Barbados nut</name>
    <dbReference type="NCBI Taxonomy" id="180498"/>
    <lineage>
        <taxon>Eukaryota</taxon>
        <taxon>Viridiplantae</taxon>
        <taxon>Streptophyta</taxon>
        <taxon>Embryophyta</taxon>
        <taxon>Tracheophyta</taxon>
        <taxon>Spermatophyta</taxon>
        <taxon>Magnoliopsida</taxon>
        <taxon>eudicotyledons</taxon>
        <taxon>Gunneridae</taxon>
        <taxon>Pentapetalae</taxon>
        <taxon>rosids</taxon>
        <taxon>fabids</taxon>
        <taxon>Malpighiales</taxon>
        <taxon>Euphorbiaceae</taxon>
        <taxon>Crotonoideae</taxon>
        <taxon>Jatropheae</taxon>
        <taxon>Jatropha</taxon>
    </lineage>
</organism>
<feature type="compositionally biased region" description="Basic and acidic residues" evidence="1">
    <location>
        <begin position="144"/>
        <end position="160"/>
    </location>
</feature>
<reference evidence="2 3" key="1">
    <citation type="journal article" date="2014" name="PLoS ONE">
        <title>Global Analysis of Gene Expression Profiles in Physic Nut (Jatropha curcas L.) Seedlings Exposed to Salt Stress.</title>
        <authorList>
            <person name="Zhang L."/>
            <person name="Zhang C."/>
            <person name="Wu P."/>
            <person name="Chen Y."/>
            <person name="Li M."/>
            <person name="Jiang H."/>
            <person name="Wu G."/>
        </authorList>
    </citation>
    <scope>NUCLEOTIDE SEQUENCE [LARGE SCALE GENOMIC DNA]</scope>
    <source>
        <strain evidence="3">cv. GZQX0401</strain>
        <tissue evidence="2">Young leaves</tissue>
    </source>
</reference>
<keyword evidence="3" id="KW-1185">Reference proteome</keyword>
<protein>
    <submittedName>
        <fullName evidence="2">Uncharacterized protein</fullName>
    </submittedName>
</protein>
<dbReference type="AlphaFoldDB" id="A0A067K545"/>
<evidence type="ECO:0000313" key="2">
    <source>
        <dbReference type="EMBL" id="KDP30158.1"/>
    </source>
</evidence>
<feature type="region of interest" description="Disordered" evidence="1">
    <location>
        <begin position="137"/>
        <end position="171"/>
    </location>
</feature>
<feature type="compositionally biased region" description="Polar residues" evidence="1">
    <location>
        <begin position="161"/>
        <end position="171"/>
    </location>
</feature>
<evidence type="ECO:0000313" key="3">
    <source>
        <dbReference type="Proteomes" id="UP000027138"/>
    </source>
</evidence>
<sequence length="171" mass="19040">MPGHSDKHCSKLFYMNSLSKDQFSFSLLLRADGRLTVQVAEQWLRSESLVVKELLMRREKARAKPMDVESPNTYGFGQSPSFSNLHPIPNSKEISKGKVKASATNVHEPIMTDSGMHGVECDGVLPNAENVESRLFIGETKRHRSDDENKDATGENKMEDSTNNSWVGSNG</sequence>
<name>A0A067K545_JATCU</name>
<feature type="region of interest" description="Disordered" evidence="1">
    <location>
        <begin position="66"/>
        <end position="86"/>
    </location>
</feature>
<dbReference type="Proteomes" id="UP000027138">
    <property type="component" value="Unassembled WGS sequence"/>
</dbReference>